<proteinExistence type="predicted"/>
<comment type="caution">
    <text evidence="1">The sequence shown here is derived from an EMBL/GenBank/DDBJ whole genome shotgun (WGS) entry which is preliminary data.</text>
</comment>
<dbReference type="Proteomes" id="UP000014480">
    <property type="component" value="Unassembled WGS sequence"/>
</dbReference>
<accession>A0A484G258</accession>
<keyword evidence="2" id="KW-1185">Reference proteome</keyword>
<organism evidence="1 2">
    <name type="scientific">Colletotrichum orbiculare (strain 104-T / ATCC 96160 / CBS 514.97 / LARS 414 / MAFF 240422)</name>
    <name type="common">Cucumber anthracnose fungus</name>
    <name type="synonym">Colletotrichum lagenarium</name>
    <dbReference type="NCBI Taxonomy" id="1213857"/>
    <lineage>
        <taxon>Eukaryota</taxon>
        <taxon>Fungi</taxon>
        <taxon>Dikarya</taxon>
        <taxon>Ascomycota</taxon>
        <taxon>Pezizomycotina</taxon>
        <taxon>Sordariomycetes</taxon>
        <taxon>Hypocreomycetidae</taxon>
        <taxon>Glomerellales</taxon>
        <taxon>Glomerellaceae</taxon>
        <taxon>Colletotrichum</taxon>
        <taxon>Colletotrichum orbiculare species complex</taxon>
    </lineage>
</organism>
<sequence length="103" mass="12101">MWSTLVVVITMRPPLRSETTWKPVGLATNCVRWSGGGTYKTRHFCLSCSREAIRWRFDNSQRRVSNRLNGEPSQRTPPWHWTTNIMTTRRQRMVDEITSLSFS</sequence>
<evidence type="ECO:0000313" key="2">
    <source>
        <dbReference type="Proteomes" id="UP000014480"/>
    </source>
</evidence>
<evidence type="ECO:0000313" key="1">
    <source>
        <dbReference type="EMBL" id="TDZ24281.1"/>
    </source>
</evidence>
<gene>
    <name evidence="1" type="ORF">Cob_v003266</name>
</gene>
<protein>
    <submittedName>
        <fullName evidence="1">Uncharacterized protein</fullName>
    </submittedName>
</protein>
<reference evidence="2" key="2">
    <citation type="journal article" date="2019" name="Mol. Plant Microbe Interact.">
        <title>Genome sequence resources for four phytopathogenic fungi from the Colletotrichum orbiculare species complex.</title>
        <authorList>
            <person name="Gan P."/>
            <person name="Tsushima A."/>
            <person name="Narusaka M."/>
            <person name="Narusaka Y."/>
            <person name="Takano Y."/>
            <person name="Kubo Y."/>
            <person name="Shirasu K."/>
        </authorList>
    </citation>
    <scope>GENOME REANNOTATION</scope>
    <source>
        <strain evidence="2">104-T / ATCC 96160 / CBS 514.97 / LARS 414 / MAFF 240422</strain>
    </source>
</reference>
<reference evidence="2" key="1">
    <citation type="journal article" date="2013" name="New Phytol.">
        <title>Comparative genomic and transcriptomic analyses reveal the hemibiotrophic stage shift of Colletotrichum fungi.</title>
        <authorList>
            <person name="Gan P."/>
            <person name="Ikeda K."/>
            <person name="Irieda H."/>
            <person name="Narusaka M."/>
            <person name="O'Connell R.J."/>
            <person name="Narusaka Y."/>
            <person name="Takano Y."/>
            <person name="Kubo Y."/>
            <person name="Shirasu K."/>
        </authorList>
    </citation>
    <scope>NUCLEOTIDE SEQUENCE [LARGE SCALE GENOMIC DNA]</scope>
    <source>
        <strain evidence="2">104-T / ATCC 96160 / CBS 514.97 / LARS 414 / MAFF 240422</strain>
    </source>
</reference>
<name>A0A484G258_COLOR</name>
<dbReference type="AlphaFoldDB" id="A0A484G258"/>
<dbReference type="EMBL" id="AMCV02000005">
    <property type="protein sequence ID" value="TDZ24281.1"/>
    <property type="molecule type" value="Genomic_DNA"/>
</dbReference>